<evidence type="ECO:0000313" key="2">
    <source>
        <dbReference type="EnsemblPlants" id="MELO3C032697.2.1"/>
    </source>
</evidence>
<dbReference type="Gramene" id="MELO3C032697.2.1">
    <property type="protein sequence ID" value="MELO3C032697.2.1"/>
    <property type="gene ID" value="MELO3C032697.2"/>
</dbReference>
<protein>
    <submittedName>
        <fullName evidence="2">Uncharacterized protein</fullName>
    </submittedName>
</protein>
<evidence type="ECO:0000256" key="1">
    <source>
        <dbReference type="SAM" id="MobiDB-lite"/>
    </source>
</evidence>
<name>A0A9I9EEI1_CUCME</name>
<accession>A0A9I9EEI1</accession>
<organism evidence="2">
    <name type="scientific">Cucumis melo</name>
    <name type="common">Muskmelon</name>
    <dbReference type="NCBI Taxonomy" id="3656"/>
    <lineage>
        <taxon>Eukaryota</taxon>
        <taxon>Viridiplantae</taxon>
        <taxon>Streptophyta</taxon>
        <taxon>Embryophyta</taxon>
        <taxon>Tracheophyta</taxon>
        <taxon>Spermatophyta</taxon>
        <taxon>Magnoliopsida</taxon>
        <taxon>eudicotyledons</taxon>
        <taxon>Gunneridae</taxon>
        <taxon>Pentapetalae</taxon>
        <taxon>rosids</taxon>
        <taxon>fabids</taxon>
        <taxon>Cucurbitales</taxon>
        <taxon>Cucurbitaceae</taxon>
        <taxon>Benincaseae</taxon>
        <taxon>Cucumis</taxon>
    </lineage>
</organism>
<dbReference type="AlphaFoldDB" id="A0A9I9EEI1"/>
<feature type="region of interest" description="Disordered" evidence="1">
    <location>
        <begin position="56"/>
        <end position="77"/>
    </location>
</feature>
<dbReference type="EnsemblPlants" id="MELO3C032697.2.1">
    <property type="protein sequence ID" value="MELO3C032697.2.1"/>
    <property type="gene ID" value="MELO3C032697.2"/>
</dbReference>
<reference evidence="2" key="1">
    <citation type="submission" date="2023-03" db="UniProtKB">
        <authorList>
            <consortium name="EnsemblPlants"/>
        </authorList>
    </citation>
    <scope>IDENTIFICATION</scope>
</reference>
<proteinExistence type="predicted"/>
<sequence length="102" mass="11385">MLHVFGNVPEIGGRGRGKGKLASDQNIRSWAIIKGQEEIVRLLLSLTEVVNQRLSHKCESEKQSQEPLEKNPPPSISLEMIDADVDKEKEGYGGSVMEEVLW</sequence>
<feature type="compositionally biased region" description="Basic and acidic residues" evidence="1">
    <location>
        <begin position="56"/>
        <end position="69"/>
    </location>
</feature>